<dbReference type="PROSITE" id="PS50043">
    <property type="entry name" value="HTH_LUXR_2"/>
    <property type="match status" value="1"/>
</dbReference>
<dbReference type="InterPro" id="IPR036388">
    <property type="entry name" value="WH-like_DNA-bd_sf"/>
</dbReference>
<dbReference type="EMBL" id="JAUOZU010000007">
    <property type="protein sequence ID" value="MDO6964290.1"/>
    <property type="molecule type" value="Genomic_DNA"/>
</dbReference>
<name>A0ABT8YKT0_9HYPH</name>
<feature type="domain" description="HTH luxR-type" evidence="4">
    <location>
        <begin position="167"/>
        <end position="232"/>
    </location>
</feature>
<reference evidence="5" key="2">
    <citation type="submission" date="2023-07" db="EMBL/GenBank/DDBJ databases">
        <authorList>
            <person name="Shen H."/>
        </authorList>
    </citation>
    <scope>NUCLEOTIDE SEQUENCE</scope>
    <source>
        <strain evidence="5">TNR-22</strain>
    </source>
</reference>
<evidence type="ECO:0000256" key="3">
    <source>
        <dbReference type="ARBA" id="ARBA00023163"/>
    </source>
</evidence>
<proteinExistence type="predicted"/>
<evidence type="ECO:0000313" key="5">
    <source>
        <dbReference type="EMBL" id="MDO6964290.1"/>
    </source>
</evidence>
<dbReference type="PRINTS" id="PR00038">
    <property type="entry name" value="HTHLUXR"/>
</dbReference>
<accession>A0ABT8YKT0</accession>
<dbReference type="SMART" id="SM00421">
    <property type="entry name" value="HTH_LUXR"/>
    <property type="match status" value="1"/>
</dbReference>
<evidence type="ECO:0000313" key="6">
    <source>
        <dbReference type="Proteomes" id="UP001174932"/>
    </source>
</evidence>
<dbReference type="InterPro" id="IPR000792">
    <property type="entry name" value="Tscrpt_reg_LuxR_C"/>
</dbReference>
<dbReference type="RefSeq" id="WP_304376216.1">
    <property type="nucleotide sequence ID" value="NZ_JAUOZU010000007.1"/>
</dbReference>
<dbReference type="SUPFAM" id="SSF46894">
    <property type="entry name" value="C-terminal effector domain of the bipartite response regulators"/>
    <property type="match status" value="1"/>
</dbReference>
<dbReference type="Proteomes" id="UP001174932">
    <property type="component" value="Unassembled WGS sequence"/>
</dbReference>
<dbReference type="InterPro" id="IPR036693">
    <property type="entry name" value="TF_LuxR_autoind-bd_dom_sf"/>
</dbReference>
<evidence type="ECO:0000256" key="2">
    <source>
        <dbReference type="ARBA" id="ARBA00023125"/>
    </source>
</evidence>
<keyword evidence="2" id="KW-0238">DNA-binding</keyword>
<gene>
    <name evidence="5" type="ORF">Q4481_10000</name>
</gene>
<evidence type="ECO:0000259" key="4">
    <source>
        <dbReference type="PROSITE" id="PS50043"/>
    </source>
</evidence>
<dbReference type="Pfam" id="PF00196">
    <property type="entry name" value="GerE"/>
    <property type="match status" value="1"/>
</dbReference>
<keyword evidence="1" id="KW-0805">Transcription regulation</keyword>
<dbReference type="InterPro" id="IPR016032">
    <property type="entry name" value="Sig_transdc_resp-reg_C-effctor"/>
</dbReference>
<comment type="caution">
    <text evidence="5">The sequence shown here is derived from an EMBL/GenBank/DDBJ whole genome shotgun (WGS) entry which is preliminary data.</text>
</comment>
<dbReference type="Gene3D" id="1.10.10.10">
    <property type="entry name" value="Winged helix-like DNA-binding domain superfamily/Winged helix DNA-binding domain"/>
    <property type="match status" value="1"/>
</dbReference>
<reference evidence="5" key="1">
    <citation type="journal article" date="2015" name="Int. J. Syst. Evol. Microbiol.">
        <title>Rhizobium alvei sp. nov., isolated from a freshwater river.</title>
        <authorList>
            <person name="Sheu S.Y."/>
            <person name="Huang H.W."/>
            <person name="Young C.C."/>
            <person name="Chen W.M."/>
        </authorList>
    </citation>
    <scope>NUCLEOTIDE SEQUENCE</scope>
    <source>
        <strain evidence="5">TNR-22</strain>
    </source>
</reference>
<keyword evidence="6" id="KW-1185">Reference proteome</keyword>
<dbReference type="CDD" id="cd06170">
    <property type="entry name" value="LuxR_C_like"/>
    <property type="match status" value="1"/>
</dbReference>
<dbReference type="SUPFAM" id="SSF75516">
    <property type="entry name" value="Pheromone-binding domain of LuxR-like quorum-sensing transcription factors"/>
    <property type="match status" value="1"/>
</dbReference>
<organism evidence="5 6">
    <name type="scientific">Rhizobium alvei</name>
    <dbReference type="NCBI Taxonomy" id="1132659"/>
    <lineage>
        <taxon>Bacteria</taxon>
        <taxon>Pseudomonadati</taxon>
        <taxon>Pseudomonadota</taxon>
        <taxon>Alphaproteobacteria</taxon>
        <taxon>Hyphomicrobiales</taxon>
        <taxon>Rhizobiaceae</taxon>
        <taxon>Rhizobium/Agrobacterium group</taxon>
        <taxon>Rhizobium</taxon>
    </lineage>
</organism>
<protein>
    <submittedName>
        <fullName evidence="5">LuxR C-terminal-related transcriptional regulator</fullName>
    </submittedName>
</protein>
<dbReference type="Gene3D" id="3.30.450.80">
    <property type="entry name" value="Transcription factor LuxR-like, autoinducer-binding domain"/>
    <property type="match status" value="1"/>
</dbReference>
<dbReference type="PROSITE" id="PS00622">
    <property type="entry name" value="HTH_LUXR_1"/>
    <property type="match status" value="1"/>
</dbReference>
<dbReference type="PANTHER" id="PTHR44688:SF16">
    <property type="entry name" value="DNA-BINDING TRANSCRIPTIONAL ACTIVATOR DEVR_DOSR"/>
    <property type="match status" value="1"/>
</dbReference>
<dbReference type="PANTHER" id="PTHR44688">
    <property type="entry name" value="DNA-BINDING TRANSCRIPTIONAL ACTIVATOR DEVR_DOSR"/>
    <property type="match status" value="1"/>
</dbReference>
<evidence type="ECO:0000256" key="1">
    <source>
        <dbReference type="ARBA" id="ARBA00023015"/>
    </source>
</evidence>
<keyword evidence="3" id="KW-0804">Transcription</keyword>
<sequence>MPLYDAIESASCKETLVAAFFRVSAEFGFKAATLLKLPSRTDHTVAELILESELTRDFFERCDSLGDVSKCPLYEAARGTILPSYWALDQLAEHHARLSQTVNPVLQHYLDTGLRATTLLPLTSLDGSRHIARFDGVAPKLSRRSLNDLVALTMRFFDSYDRKRFPMTANPVGLTERELESLRWTAMGKTTSEISRIVGLSEHTVNAYLNNAIRKLDCTNRTQLVAKALRMRLIS</sequence>